<keyword evidence="1" id="KW-1133">Transmembrane helix</keyword>
<dbReference type="InterPro" id="IPR002881">
    <property type="entry name" value="DUF58"/>
</dbReference>
<accession>A0AA49GT06</accession>
<protein>
    <submittedName>
        <fullName evidence="3">DUF58 domain-containing protein</fullName>
    </submittedName>
</protein>
<name>A0AA49GT06_9BACT</name>
<feature type="transmembrane region" description="Helical" evidence="1">
    <location>
        <begin position="36"/>
        <end position="56"/>
    </location>
</feature>
<dbReference type="InterPro" id="IPR036465">
    <property type="entry name" value="vWFA_dom_sf"/>
</dbReference>
<dbReference type="SUPFAM" id="SSF53300">
    <property type="entry name" value="vWA-like"/>
    <property type="match status" value="1"/>
</dbReference>
<dbReference type="PANTHER" id="PTHR33608">
    <property type="entry name" value="BLL2464 PROTEIN"/>
    <property type="match status" value="1"/>
</dbReference>
<reference evidence="3" key="1">
    <citation type="journal article" date="2023" name="Comput. Struct. Biotechnol. J.">
        <title>Discovery of a novel marine Bacteroidetes with a rich repertoire of carbohydrate-active enzymes.</title>
        <authorList>
            <person name="Chen B."/>
            <person name="Liu G."/>
            <person name="Chen Q."/>
            <person name="Wang H."/>
            <person name="Liu L."/>
            <person name="Tang K."/>
        </authorList>
    </citation>
    <scope>NUCLEOTIDE SEQUENCE</scope>
    <source>
        <strain evidence="3">TK19036</strain>
    </source>
</reference>
<keyword evidence="1" id="KW-0472">Membrane</keyword>
<dbReference type="Pfam" id="PF01882">
    <property type="entry name" value="DUF58"/>
    <property type="match status" value="1"/>
</dbReference>
<dbReference type="PANTHER" id="PTHR33608:SF3">
    <property type="entry name" value="SLR2013 PROTEIN"/>
    <property type="match status" value="1"/>
</dbReference>
<feature type="domain" description="DUF58" evidence="2">
    <location>
        <begin position="204"/>
        <end position="370"/>
    </location>
</feature>
<reference evidence="3" key="2">
    <citation type="journal article" date="2024" name="Antonie Van Leeuwenhoek">
        <title>Roseihalotalea indica gen. nov., sp. nov., a halophilic Bacteroidetes from mesopelagic Southwest Indian Ocean with higher carbohydrate metabolic potential.</title>
        <authorList>
            <person name="Chen B."/>
            <person name="Zhang M."/>
            <person name="Lin D."/>
            <person name="Ye J."/>
            <person name="Tang K."/>
        </authorList>
    </citation>
    <scope>NUCLEOTIDE SEQUENCE</scope>
    <source>
        <strain evidence="3">TK19036</strain>
    </source>
</reference>
<proteinExistence type="predicted"/>
<dbReference type="AlphaFoldDB" id="A0AA49GT06"/>
<organism evidence="3">
    <name type="scientific">Roseihalotalea indica</name>
    <dbReference type="NCBI Taxonomy" id="2867963"/>
    <lineage>
        <taxon>Bacteria</taxon>
        <taxon>Pseudomonadati</taxon>
        <taxon>Bacteroidota</taxon>
        <taxon>Cytophagia</taxon>
        <taxon>Cytophagales</taxon>
        <taxon>Catalimonadaceae</taxon>
        <taxon>Roseihalotalea</taxon>
    </lineage>
</organism>
<dbReference type="EMBL" id="CP120682">
    <property type="protein sequence ID" value="WKN39108.1"/>
    <property type="molecule type" value="Genomic_DNA"/>
</dbReference>
<keyword evidence="1" id="KW-0812">Transmembrane</keyword>
<evidence type="ECO:0000256" key="1">
    <source>
        <dbReference type="SAM" id="Phobius"/>
    </source>
</evidence>
<feature type="transmembrane region" description="Helical" evidence="1">
    <location>
        <begin position="12"/>
        <end position="30"/>
    </location>
</feature>
<sequence length="443" mass="51418">MKILRSLYLTQRFFWGLGIIVALLLLGFGITTVFRVGQVGLGVFGVLVLVDAWLLFSRKNGFEGHRIAPDKLSNGDDNFIKIVLFNRYTIPTNVQIIDELPYQLQERKFRASIAIPPRGKETYEYFIRPIKRGAYQFGAVNAFVSSPIGLLQRRYRFSADKEVPVYPSFMQMRKYELLAFSNHLTEFGIKKIRRLGHNQEFEQIKEYVAGDDYRTINWKATARRGLLMVNNYQDERAQHVYAVIDKGRTMKMPFEEMTLLDYAINASLVITNIALKKDDKAGLITFQHKVQSFLPASRRSRQLHLLLEALYNQKTAYKESNYAALYTAVKRRLSQRSLLLLFSNFESISAMRRQLPYLRQMAKWHLVVVIFFKNTELHQLIAQPATSLRDVYQKTIAEQFAEEKKQIVDELKQYGIQALLTTPQQLSVDTINKYLELKARGMI</sequence>
<evidence type="ECO:0000313" key="3">
    <source>
        <dbReference type="EMBL" id="WKN39108.1"/>
    </source>
</evidence>
<gene>
    <name evidence="3" type="ORF">K4G66_10400</name>
</gene>
<evidence type="ECO:0000259" key="2">
    <source>
        <dbReference type="Pfam" id="PF01882"/>
    </source>
</evidence>